<comment type="caution">
    <text evidence="1">The sequence shown here is derived from an EMBL/GenBank/DDBJ whole genome shotgun (WGS) entry which is preliminary data.</text>
</comment>
<dbReference type="Gene3D" id="1.10.10.1450">
    <property type="match status" value="1"/>
</dbReference>
<dbReference type="EMBL" id="LBMM01012664">
    <property type="protein sequence ID" value="KMQ86065.1"/>
    <property type="molecule type" value="Genomic_DNA"/>
</dbReference>
<reference evidence="1 2" key="1">
    <citation type="submission" date="2015-04" db="EMBL/GenBank/DDBJ databases">
        <title>Lasius niger genome sequencing.</title>
        <authorList>
            <person name="Konorov E.A."/>
            <person name="Nikitin M.A."/>
            <person name="Kirill M.V."/>
            <person name="Chang P."/>
        </authorList>
    </citation>
    <scope>NUCLEOTIDE SEQUENCE [LARGE SCALE GENOMIC DNA]</scope>
    <source>
        <tissue evidence="1">Whole</tissue>
    </source>
</reference>
<dbReference type="InterPro" id="IPR052709">
    <property type="entry name" value="Transposase-MT_Hybrid"/>
</dbReference>
<evidence type="ECO:0000313" key="1">
    <source>
        <dbReference type="EMBL" id="KMQ86065.1"/>
    </source>
</evidence>
<proteinExistence type="predicted"/>
<dbReference type="AlphaFoldDB" id="A0A0J7N0A3"/>
<dbReference type="PaxDb" id="67767-A0A0J7N0A3"/>
<keyword evidence="2" id="KW-1185">Reference proteome</keyword>
<accession>A0A0J7N0A3</accession>
<gene>
    <name evidence="1" type="ORF">RF55_15067</name>
</gene>
<protein>
    <submittedName>
        <fullName evidence="1">Uncharacterized protein</fullName>
    </submittedName>
</protein>
<dbReference type="Proteomes" id="UP000036403">
    <property type="component" value="Unassembled WGS sequence"/>
</dbReference>
<name>A0A0J7N0A3_LASNI</name>
<organism evidence="1 2">
    <name type="scientific">Lasius niger</name>
    <name type="common">Black garden ant</name>
    <dbReference type="NCBI Taxonomy" id="67767"/>
    <lineage>
        <taxon>Eukaryota</taxon>
        <taxon>Metazoa</taxon>
        <taxon>Ecdysozoa</taxon>
        <taxon>Arthropoda</taxon>
        <taxon>Hexapoda</taxon>
        <taxon>Insecta</taxon>
        <taxon>Pterygota</taxon>
        <taxon>Neoptera</taxon>
        <taxon>Endopterygota</taxon>
        <taxon>Hymenoptera</taxon>
        <taxon>Apocrita</taxon>
        <taxon>Aculeata</taxon>
        <taxon>Formicoidea</taxon>
        <taxon>Formicidae</taxon>
        <taxon>Formicinae</taxon>
        <taxon>Lasius</taxon>
        <taxon>Lasius</taxon>
    </lineage>
</organism>
<dbReference type="PANTHER" id="PTHR46060:SF1">
    <property type="entry name" value="MARINER MOS1 TRANSPOSASE-LIKE PROTEIN"/>
    <property type="match status" value="1"/>
</dbReference>
<dbReference type="PANTHER" id="PTHR46060">
    <property type="entry name" value="MARINER MOS1 TRANSPOSASE-LIKE PROTEIN"/>
    <property type="match status" value="1"/>
</dbReference>
<dbReference type="OrthoDB" id="7554941at2759"/>
<evidence type="ECO:0000313" key="2">
    <source>
        <dbReference type="Proteomes" id="UP000036403"/>
    </source>
</evidence>
<dbReference type="STRING" id="67767.A0A0J7N0A3"/>
<sequence length="145" mass="16775">MAVSIPNPAKCEIRSAIRFFCAKEENAAEIHCQLVYGEDVMNRQNVAKWCREFKAGRSNVHDEERSGRPSVVTDKLIQKIEEKIHFDRSLTMDFMNNVDDEDEVKDAVIMWLKEQARDFCDVGINKLVPRLTNALKFIVTMLKNK</sequence>